<keyword evidence="12" id="KW-1185">Reference proteome</keyword>
<keyword evidence="5" id="KW-0862">Zinc</keyword>
<dbReference type="InterPro" id="IPR033599">
    <property type="entry name" value="TAF1B/Rrn7"/>
</dbReference>
<evidence type="ECO:0000256" key="7">
    <source>
        <dbReference type="ARBA" id="ARBA00023125"/>
    </source>
</evidence>
<protein>
    <submittedName>
        <fullName evidence="11">Uncharacterized protein</fullName>
    </submittedName>
</protein>
<evidence type="ECO:0000313" key="11">
    <source>
        <dbReference type="EMBL" id="CAL1390739.1"/>
    </source>
</evidence>
<dbReference type="Proteomes" id="UP001497516">
    <property type="component" value="Chromosome 5"/>
</dbReference>
<name>A0AAV2EXX4_9ROSI</name>
<keyword evidence="6" id="KW-0805">Transcription regulation</keyword>
<evidence type="ECO:0000256" key="10">
    <source>
        <dbReference type="SAM" id="MobiDB-lite"/>
    </source>
</evidence>
<accession>A0AAV2EXX4</accession>
<keyword evidence="8" id="KW-0804">Transcription</keyword>
<evidence type="ECO:0000256" key="5">
    <source>
        <dbReference type="ARBA" id="ARBA00022833"/>
    </source>
</evidence>
<dbReference type="PANTHER" id="PTHR31576:SF2">
    <property type="entry name" value="TATA BOX-BINDING PROTEIN-ASSOCIATED FACTOR RNA POLYMERASE I SUBUNIT B"/>
    <property type="match status" value="1"/>
</dbReference>
<proteinExistence type="inferred from homology"/>
<reference evidence="11 12" key="1">
    <citation type="submission" date="2024-04" db="EMBL/GenBank/DDBJ databases">
        <authorList>
            <person name="Fracassetti M."/>
        </authorList>
    </citation>
    <scope>NUCLEOTIDE SEQUENCE [LARGE SCALE GENOMIC DNA]</scope>
</reference>
<dbReference type="GO" id="GO:0001164">
    <property type="term" value="F:RNA polymerase I core promoter sequence-specific DNA binding"/>
    <property type="evidence" value="ECO:0007669"/>
    <property type="project" value="InterPro"/>
</dbReference>
<dbReference type="GO" id="GO:0042790">
    <property type="term" value="P:nucleolar large rRNA transcription by RNA polymerase I"/>
    <property type="evidence" value="ECO:0007669"/>
    <property type="project" value="TreeGrafter"/>
</dbReference>
<evidence type="ECO:0000256" key="2">
    <source>
        <dbReference type="ARBA" id="ARBA00006899"/>
    </source>
</evidence>
<dbReference type="EMBL" id="OZ034818">
    <property type="protein sequence ID" value="CAL1390739.1"/>
    <property type="molecule type" value="Genomic_DNA"/>
</dbReference>
<keyword evidence="4" id="KW-0863">Zinc-finger</keyword>
<comment type="subcellular location">
    <subcellularLocation>
        <location evidence="1">Nucleus</location>
        <location evidence="1">Nucleolus</location>
    </subcellularLocation>
</comment>
<sequence length="194" mass="22897">MIFMNMRVFQDYEPAEEVAGKQGRTSDKKKRSRSDDASFVPIQPRTRQFRETFHESPLQDSDNSDPSKQTAITKFKLNMEENRFYYIPPRVNIKRSGYLQYSRKQDEGVLRYVAHADYYILLRSCARVAQVDIRIMHIGVLNLERRLAWLEKRIDHCLHLTVPSITCDFCRNVTECEYDVADRTTESRTLPLRP</sequence>
<evidence type="ECO:0000256" key="9">
    <source>
        <dbReference type="ARBA" id="ARBA00023242"/>
    </source>
</evidence>
<dbReference type="AlphaFoldDB" id="A0AAV2EXX4"/>
<evidence type="ECO:0000256" key="4">
    <source>
        <dbReference type="ARBA" id="ARBA00022771"/>
    </source>
</evidence>
<comment type="similarity">
    <text evidence="2">Belongs to the RRN7/TAF1B family.</text>
</comment>
<keyword evidence="3" id="KW-0479">Metal-binding</keyword>
<organism evidence="11 12">
    <name type="scientific">Linum trigynum</name>
    <dbReference type="NCBI Taxonomy" id="586398"/>
    <lineage>
        <taxon>Eukaryota</taxon>
        <taxon>Viridiplantae</taxon>
        <taxon>Streptophyta</taxon>
        <taxon>Embryophyta</taxon>
        <taxon>Tracheophyta</taxon>
        <taxon>Spermatophyta</taxon>
        <taxon>Magnoliopsida</taxon>
        <taxon>eudicotyledons</taxon>
        <taxon>Gunneridae</taxon>
        <taxon>Pentapetalae</taxon>
        <taxon>rosids</taxon>
        <taxon>fabids</taxon>
        <taxon>Malpighiales</taxon>
        <taxon>Linaceae</taxon>
        <taxon>Linum</taxon>
    </lineage>
</organism>
<dbReference type="PANTHER" id="PTHR31576">
    <property type="entry name" value="TATA BOX-BINDING PROTEIN-ASSOCIATED FACTOR RNA POLYMERASE I SUBUNIT B"/>
    <property type="match status" value="1"/>
</dbReference>
<evidence type="ECO:0000256" key="3">
    <source>
        <dbReference type="ARBA" id="ARBA00022723"/>
    </source>
</evidence>
<evidence type="ECO:0000256" key="1">
    <source>
        <dbReference type="ARBA" id="ARBA00004604"/>
    </source>
</evidence>
<keyword evidence="9" id="KW-0539">Nucleus</keyword>
<gene>
    <name evidence="11" type="ORF">LTRI10_LOCUS31502</name>
</gene>
<dbReference type="GO" id="GO:0008270">
    <property type="term" value="F:zinc ion binding"/>
    <property type="evidence" value="ECO:0007669"/>
    <property type="project" value="UniProtKB-KW"/>
</dbReference>
<evidence type="ECO:0000256" key="8">
    <source>
        <dbReference type="ARBA" id="ARBA00023163"/>
    </source>
</evidence>
<feature type="region of interest" description="Disordered" evidence="10">
    <location>
        <begin position="16"/>
        <end position="43"/>
    </location>
</feature>
<evidence type="ECO:0000313" key="12">
    <source>
        <dbReference type="Proteomes" id="UP001497516"/>
    </source>
</evidence>
<keyword evidence="7" id="KW-0238">DNA-binding</keyword>
<evidence type="ECO:0000256" key="6">
    <source>
        <dbReference type="ARBA" id="ARBA00023015"/>
    </source>
</evidence>
<dbReference type="GO" id="GO:0070860">
    <property type="term" value="C:RNA polymerase I core factor complex"/>
    <property type="evidence" value="ECO:0007669"/>
    <property type="project" value="InterPro"/>
</dbReference>